<protein>
    <submittedName>
        <fullName evidence="3">Uncharacterized protein</fullName>
    </submittedName>
</protein>
<dbReference type="EMBL" id="CAJOBI010333420">
    <property type="protein sequence ID" value="CAF5202143.1"/>
    <property type="molecule type" value="Genomic_DNA"/>
</dbReference>
<sequence>DNHKKEDKNFGKSRGRSSLASQRLDKK</sequence>
<evidence type="ECO:0000313" key="4">
    <source>
        <dbReference type="EMBL" id="CAF5203643.1"/>
    </source>
</evidence>
<feature type="non-terminal residue" evidence="3">
    <location>
        <position position="1"/>
    </location>
</feature>
<evidence type="ECO:0000256" key="1">
    <source>
        <dbReference type="SAM" id="MobiDB-lite"/>
    </source>
</evidence>
<evidence type="ECO:0000313" key="5">
    <source>
        <dbReference type="Proteomes" id="UP000676336"/>
    </source>
</evidence>
<reference evidence="3" key="1">
    <citation type="submission" date="2021-02" db="EMBL/GenBank/DDBJ databases">
        <authorList>
            <person name="Nowell W R."/>
        </authorList>
    </citation>
    <scope>NUCLEOTIDE SEQUENCE</scope>
</reference>
<dbReference type="Proteomes" id="UP000681967">
    <property type="component" value="Unassembled WGS sequence"/>
</dbReference>
<dbReference type="Proteomes" id="UP000681720">
    <property type="component" value="Unassembled WGS sequence"/>
</dbReference>
<dbReference type="EMBL" id="CAJOBJ010347523">
    <property type="protein sequence ID" value="CAF5203643.1"/>
    <property type="molecule type" value="Genomic_DNA"/>
</dbReference>
<dbReference type="Proteomes" id="UP000676336">
    <property type="component" value="Unassembled WGS sequence"/>
</dbReference>
<proteinExistence type="predicted"/>
<accession>A0A8S3IK56</accession>
<feature type="region of interest" description="Disordered" evidence="1">
    <location>
        <begin position="1"/>
        <end position="27"/>
    </location>
</feature>
<evidence type="ECO:0000313" key="3">
    <source>
        <dbReference type="EMBL" id="CAF5202143.1"/>
    </source>
</evidence>
<comment type="caution">
    <text evidence="3">The sequence shown here is derived from an EMBL/GenBank/DDBJ whole genome shotgun (WGS) entry which is preliminary data.</text>
</comment>
<gene>
    <name evidence="2" type="ORF">BYL167_LOCUS67687</name>
    <name evidence="4" type="ORF">GIL414_LOCUS77377</name>
    <name evidence="3" type="ORF">SMN809_LOCUS75827</name>
</gene>
<dbReference type="EMBL" id="CAJOBH010246111">
    <property type="protein sequence ID" value="CAF5125293.1"/>
    <property type="molecule type" value="Genomic_DNA"/>
</dbReference>
<feature type="compositionally biased region" description="Basic and acidic residues" evidence="1">
    <location>
        <begin position="1"/>
        <end position="10"/>
    </location>
</feature>
<evidence type="ECO:0000313" key="2">
    <source>
        <dbReference type="EMBL" id="CAF5125293.1"/>
    </source>
</evidence>
<name>A0A8S3IK56_9BILA</name>
<organism evidence="3 5">
    <name type="scientific">Rotaria magnacalcarata</name>
    <dbReference type="NCBI Taxonomy" id="392030"/>
    <lineage>
        <taxon>Eukaryota</taxon>
        <taxon>Metazoa</taxon>
        <taxon>Spiralia</taxon>
        <taxon>Gnathifera</taxon>
        <taxon>Rotifera</taxon>
        <taxon>Eurotatoria</taxon>
        <taxon>Bdelloidea</taxon>
        <taxon>Philodinida</taxon>
        <taxon>Philodinidae</taxon>
        <taxon>Rotaria</taxon>
    </lineage>
</organism>
<dbReference type="AlphaFoldDB" id="A0A8S3IK56"/>